<proteinExistence type="inferred from homology"/>
<evidence type="ECO:0000256" key="9">
    <source>
        <dbReference type="ARBA" id="ARBA00023196"/>
    </source>
</evidence>
<comment type="subcellular location">
    <subcellularLocation>
        <location evidence="1">Mitochondrion inner membrane</location>
        <topology evidence="1">Peripheral membrane protein</topology>
    </subcellularLocation>
</comment>
<evidence type="ECO:0000256" key="10">
    <source>
        <dbReference type="ARBA" id="ARBA00023310"/>
    </source>
</evidence>
<reference evidence="13" key="1">
    <citation type="submission" date="2017-02" db="UniProtKB">
        <authorList>
            <consortium name="WormBaseParasite"/>
        </authorList>
    </citation>
    <scope>IDENTIFICATION</scope>
</reference>
<dbReference type="SUPFAM" id="SSF52943">
    <property type="entry name" value="ATP synthase (F1-ATPase), gamma subunit"/>
    <property type="match status" value="1"/>
</dbReference>
<keyword evidence="6 11" id="KW-0406">Ion transport</keyword>
<keyword evidence="8" id="KW-0472">Membrane</keyword>
<evidence type="ECO:0000256" key="8">
    <source>
        <dbReference type="ARBA" id="ARBA00023136"/>
    </source>
</evidence>
<dbReference type="GO" id="GO:0046933">
    <property type="term" value="F:proton-transporting ATP synthase activity, rotational mechanism"/>
    <property type="evidence" value="ECO:0007669"/>
    <property type="project" value="InterPro"/>
</dbReference>
<evidence type="ECO:0000256" key="11">
    <source>
        <dbReference type="RuleBase" id="RU004001"/>
    </source>
</evidence>
<dbReference type="Gene3D" id="3.40.1380.10">
    <property type="match status" value="1"/>
</dbReference>
<dbReference type="CDD" id="cd12151">
    <property type="entry name" value="F1-ATPase_gamma"/>
    <property type="match status" value="1"/>
</dbReference>
<dbReference type="FunFam" id="3.40.1380.10:FF:000003">
    <property type="entry name" value="ATP synthase subunit gamma"/>
    <property type="match status" value="1"/>
</dbReference>
<evidence type="ECO:0000256" key="3">
    <source>
        <dbReference type="ARBA" id="ARBA00022448"/>
    </source>
</evidence>
<dbReference type="STRING" id="451379.A0A0N5AE83"/>
<dbReference type="PANTHER" id="PTHR11693:SF22">
    <property type="entry name" value="ATP SYNTHASE SUBUNIT GAMMA, MITOCHONDRIAL"/>
    <property type="match status" value="1"/>
</dbReference>
<dbReference type="Gene3D" id="1.10.287.80">
    <property type="entry name" value="ATP synthase, gamma subunit, helix hairpin domain"/>
    <property type="match status" value="1"/>
</dbReference>
<sequence length="292" mass="32606">MLAPRFCCSIWGVTSQTRNFATLKDISVRLKSIKNIQKITKSMKMVSAAKYAKAERDLKNARSYGLGSQRFFENLGTDETIDKCRKRLLVLVTSDRGLCGAVHSSITKEAKHILNEKPEDVEYKLVLIGDKARSALFRQYAENILFSCNDVGKHSPTFDDASAAACAILNSGYNFETGYILYNKFKTVVSYETSKLPILPLGSIKSFNELSAYDSLDEDVLLCYSEYALAQFIYYAMKESSTSEQSSRMTAMEGATKNAGEMIEKLTMQFNRTRQAVITRELIEIISGAAAV</sequence>
<evidence type="ECO:0000256" key="2">
    <source>
        <dbReference type="ARBA" id="ARBA00007681"/>
    </source>
</evidence>
<keyword evidence="4 11" id="KW-0375">Hydrogen ion transport</keyword>
<dbReference type="AlphaFoldDB" id="A0A0N5AE83"/>
<keyword evidence="12" id="KW-1185">Reference proteome</keyword>
<dbReference type="WBParaSite" id="SMUV_0000253101-mRNA-1">
    <property type="protein sequence ID" value="SMUV_0000253101-mRNA-1"/>
    <property type="gene ID" value="SMUV_0000253101"/>
</dbReference>
<dbReference type="GO" id="GO:0045259">
    <property type="term" value="C:proton-transporting ATP synthase complex"/>
    <property type="evidence" value="ECO:0007669"/>
    <property type="project" value="UniProtKB-KW"/>
</dbReference>
<name>A0A0N5AE83_9BILA</name>
<evidence type="ECO:0000256" key="7">
    <source>
        <dbReference type="ARBA" id="ARBA00023128"/>
    </source>
</evidence>
<comment type="subunit">
    <text evidence="11">F-type ATPases have 2 components, CF(1) - the catalytic core - and CF(0) - the membrane proton channel. CF(1) and CF(0) have multiple subunits.</text>
</comment>
<comment type="similarity">
    <text evidence="2 11">Belongs to the ATPase gamma chain family.</text>
</comment>
<keyword evidence="3 11" id="KW-0813">Transport</keyword>
<dbReference type="InterPro" id="IPR023632">
    <property type="entry name" value="ATP_synth_F1_gsu_CS"/>
</dbReference>
<evidence type="ECO:0000256" key="4">
    <source>
        <dbReference type="ARBA" id="ARBA00022781"/>
    </source>
</evidence>
<evidence type="ECO:0000256" key="1">
    <source>
        <dbReference type="ARBA" id="ARBA00004637"/>
    </source>
</evidence>
<dbReference type="Pfam" id="PF00231">
    <property type="entry name" value="ATP-synt"/>
    <property type="match status" value="1"/>
</dbReference>
<keyword evidence="10 11" id="KW-0066">ATP synthesis</keyword>
<dbReference type="PANTHER" id="PTHR11693">
    <property type="entry name" value="ATP SYNTHASE GAMMA CHAIN"/>
    <property type="match status" value="1"/>
</dbReference>
<accession>A0A0N5AE83</accession>
<evidence type="ECO:0000313" key="13">
    <source>
        <dbReference type="WBParaSite" id="SMUV_0000253101-mRNA-1"/>
    </source>
</evidence>
<dbReference type="PRINTS" id="PR00126">
    <property type="entry name" value="ATPASEGAMMA"/>
</dbReference>
<keyword evidence="5" id="KW-0999">Mitochondrion inner membrane</keyword>
<protein>
    <recommendedName>
        <fullName evidence="11">ATP synthase subunit gamma</fullName>
    </recommendedName>
</protein>
<keyword evidence="7" id="KW-0496">Mitochondrion</keyword>
<evidence type="ECO:0000256" key="6">
    <source>
        <dbReference type="ARBA" id="ARBA00023065"/>
    </source>
</evidence>
<dbReference type="PROSITE" id="PS00153">
    <property type="entry name" value="ATPASE_GAMMA"/>
    <property type="match status" value="1"/>
</dbReference>
<dbReference type="GO" id="GO:0005743">
    <property type="term" value="C:mitochondrial inner membrane"/>
    <property type="evidence" value="ECO:0007669"/>
    <property type="project" value="UniProtKB-SubCell"/>
</dbReference>
<dbReference type="InterPro" id="IPR035968">
    <property type="entry name" value="ATP_synth_F1_ATPase_gsu"/>
</dbReference>
<dbReference type="FunFam" id="1.10.287.80:FF:000001">
    <property type="entry name" value="ATP synthase gamma chain"/>
    <property type="match status" value="1"/>
</dbReference>
<dbReference type="NCBIfam" id="TIGR01146">
    <property type="entry name" value="ATPsyn_F1gamma"/>
    <property type="match status" value="1"/>
</dbReference>
<dbReference type="PIRSF" id="PIRSF039089">
    <property type="entry name" value="ATP_synthase_gamma"/>
    <property type="match status" value="1"/>
</dbReference>
<dbReference type="Proteomes" id="UP000046393">
    <property type="component" value="Unplaced"/>
</dbReference>
<organism evidence="12 13">
    <name type="scientific">Syphacia muris</name>
    <dbReference type="NCBI Taxonomy" id="451379"/>
    <lineage>
        <taxon>Eukaryota</taxon>
        <taxon>Metazoa</taxon>
        <taxon>Ecdysozoa</taxon>
        <taxon>Nematoda</taxon>
        <taxon>Chromadorea</taxon>
        <taxon>Rhabditida</taxon>
        <taxon>Spirurina</taxon>
        <taxon>Oxyuridomorpha</taxon>
        <taxon>Oxyuroidea</taxon>
        <taxon>Oxyuridae</taxon>
        <taxon>Syphacia</taxon>
    </lineage>
</organism>
<evidence type="ECO:0000313" key="12">
    <source>
        <dbReference type="Proteomes" id="UP000046393"/>
    </source>
</evidence>
<evidence type="ECO:0000256" key="5">
    <source>
        <dbReference type="ARBA" id="ARBA00022792"/>
    </source>
</evidence>
<keyword evidence="9 11" id="KW-0139">CF(1)</keyword>
<dbReference type="InterPro" id="IPR000131">
    <property type="entry name" value="ATP_synth_F1_gsu"/>
</dbReference>